<evidence type="ECO:0000313" key="8">
    <source>
        <dbReference type="EMBL" id="GAA1113238.1"/>
    </source>
</evidence>
<comment type="function">
    <text evidence="6">Aminotransferase that catalyzes the conversion of aromatic amino acids and 2-oxoglutarate into corresponding aromatic oxo acids and L-glutamate.</text>
</comment>
<comment type="similarity">
    <text evidence="6">Belongs to the class-II pyridoxal-phosphate-dependent aminotransferase family.</text>
</comment>
<evidence type="ECO:0000256" key="4">
    <source>
        <dbReference type="ARBA" id="ARBA00022679"/>
    </source>
</evidence>
<dbReference type="InterPro" id="IPR015424">
    <property type="entry name" value="PyrdxlP-dep_Trfase"/>
</dbReference>
<dbReference type="CDD" id="cd00609">
    <property type="entry name" value="AAT_like"/>
    <property type="match status" value="1"/>
</dbReference>
<reference evidence="9" key="1">
    <citation type="journal article" date="2019" name="Int. J. Syst. Evol. Microbiol.">
        <title>The Global Catalogue of Microorganisms (GCM) 10K type strain sequencing project: providing services to taxonomists for standard genome sequencing and annotation.</title>
        <authorList>
            <consortium name="The Broad Institute Genomics Platform"/>
            <consortium name="The Broad Institute Genome Sequencing Center for Infectious Disease"/>
            <person name="Wu L."/>
            <person name="Ma J."/>
        </authorList>
    </citation>
    <scope>NUCLEOTIDE SEQUENCE [LARGE SCALE GENOMIC DNA]</scope>
    <source>
        <strain evidence="9">JCM 13008</strain>
    </source>
</reference>
<dbReference type="Gene3D" id="3.90.1150.10">
    <property type="entry name" value="Aspartate Aminotransferase, domain 1"/>
    <property type="match status" value="1"/>
</dbReference>
<dbReference type="EMBL" id="BAAALG010000016">
    <property type="protein sequence ID" value="GAA1113238.1"/>
    <property type="molecule type" value="Genomic_DNA"/>
</dbReference>
<dbReference type="PANTHER" id="PTHR43643:SF3">
    <property type="entry name" value="HISTIDINOL-PHOSPHATE AMINOTRANSFERASE"/>
    <property type="match status" value="1"/>
</dbReference>
<evidence type="ECO:0000256" key="5">
    <source>
        <dbReference type="ARBA" id="ARBA00022898"/>
    </source>
</evidence>
<dbReference type="Gene3D" id="3.40.640.10">
    <property type="entry name" value="Type I PLP-dependent aspartate aminotransferase-like (Major domain)"/>
    <property type="match status" value="1"/>
</dbReference>
<name>A0ABP4ENJ4_9ACTN</name>
<protein>
    <recommendedName>
        <fullName evidence="6">Aromatic amino acid aminotransferase</fullName>
        <shortName evidence="6">ArAT</shortName>
        <ecNumber evidence="6">2.6.1.57</ecNumber>
    </recommendedName>
</protein>
<dbReference type="Proteomes" id="UP001501581">
    <property type="component" value="Unassembled WGS sequence"/>
</dbReference>
<evidence type="ECO:0000259" key="7">
    <source>
        <dbReference type="Pfam" id="PF00155"/>
    </source>
</evidence>
<feature type="domain" description="Aminotransferase class I/classII large" evidence="7">
    <location>
        <begin position="33"/>
        <end position="338"/>
    </location>
</feature>
<keyword evidence="4 6" id="KW-0808">Transferase</keyword>
<dbReference type="InterPro" id="IPR015422">
    <property type="entry name" value="PyrdxlP-dep_Trfase_small"/>
</dbReference>
<dbReference type="InterPro" id="IPR024892">
    <property type="entry name" value="ArAT"/>
</dbReference>
<comment type="catalytic activity">
    <reaction evidence="6">
        <text>an aromatic L-alpha-amino acid + 2-oxoglutarate = an aromatic oxo-acid + L-glutamate</text>
        <dbReference type="Rhea" id="RHEA:17533"/>
        <dbReference type="ChEBI" id="CHEBI:16810"/>
        <dbReference type="ChEBI" id="CHEBI:29985"/>
        <dbReference type="ChEBI" id="CHEBI:73309"/>
        <dbReference type="ChEBI" id="CHEBI:84824"/>
        <dbReference type="EC" id="2.6.1.57"/>
    </reaction>
</comment>
<accession>A0ABP4ENJ4</accession>
<feature type="modified residue" description="N6-(pyridoxal phosphate)lysine" evidence="6">
    <location>
        <position position="223"/>
    </location>
</feature>
<keyword evidence="9" id="KW-1185">Reference proteome</keyword>
<evidence type="ECO:0000256" key="2">
    <source>
        <dbReference type="ARBA" id="ARBA00011738"/>
    </source>
</evidence>
<proteinExistence type="inferred from homology"/>
<evidence type="ECO:0000256" key="6">
    <source>
        <dbReference type="HAMAP-Rule" id="MF_01513"/>
    </source>
</evidence>
<dbReference type="HAMAP" id="MF_01023">
    <property type="entry name" value="HisC_aminotrans_2"/>
    <property type="match status" value="1"/>
</dbReference>
<evidence type="ECO:0000256" key="1">
    <source>
        <dbReference type="ARBA" id="ARBA00001933"/>
    </source>
</evidence>
<dbReference type="EC" id="2.6.1.57" evidence="6"/>
<dbReference type="SUPFAM" id="SSF53383">
    <property type="entry name" value="PLP-dependent transferases"/>
    <property type="match status" value="1"/>
</dbReference>
<evidence type="ECO:0000256" key="3">
    <source>
        <dbReference type="ARBA" id="ARBA00022576"/>
    </source>
</evidence>
<evidence type="ECO:0000313" key="9">
    <source>
        <dbReference type="Proteomes" id="UP001501581"/>
    </source>
</evidence>
<comment type="caution">
    <text evidence="8">The sequence shown here is derived from an EMBL/GenBank/DDBJ whole genome shotgun (WGS) entry which is preliminary data.</text>
</comment>
<dbReference type="NCBIfam" id="NF002878">
    <property type="entry name" value="PRK03321.1"/>
    <property type="match status" value="1"/>
</dbReference>
<keyword evidence="5 6" id="KW-0663">Pyridoxal phosphate</keyword>
<dbReference type="PANTHER" id="PTHR43643">
    <property type="entry name" value="HISTIDINOL-PHOSPHATE AMINOTRANSFERASE 2"/>
    <property type="match status" value="1"/>
</dbReference>
<dbReference type="InterPro" id="IPR004839">
    <property type="entry name" value="Aminotransferase_I/II_large"/>
</dbReference>
<dbReference type="InterPro" id="IPR050106">
    <property type="entry name" value="HistidinolP_aminotransfase"/>
</dbReference>
<dbReference type="Pfam" id="PF00155">
    <property type="entry name" value="Aminotran_1_2"/>
    <property type="match status" value="1"/>
</dbReference>
<sequence length="363" mass="38330">MVTTPLPRASVAEIPPYVPGRAPASRPGFTSYKLSSNENPYPPLPGVLHAAQAALEQLNRYPDMGNAQLYAALAEHLDVDADRLALGTGSVGLLFHLVQAFAGPGDEVVHAWRSFEAYPIAIAAAGATSVPVPLREGGEHDLAALADAVTERTRVLIVCTPNNPTGTAVTQTALTALLERVPPQVLVLVDEAYVEFVRMDDAVDGLALQAAYPNVVSLRTFSKAYGLANLRIGYAITTPEIATPLRAVATPFGVSSVAQAAAVASLSSVQALMGRVDALVRERERVLAGVRAAGWQVPDAQGNFCWFPFPGDPEATMRFVTAAEQLGVSVRPFAGEGVRASIGEHVGNDRVIELAQRLARPGE</sequence>
<comment type="cofactor">
    <cofactor evidence="1 6">
        <name>pyridoxal 5'-phosphate</name>
        <dbReference type="ChEBI" id="CHEBI:597326"/>
    </cofactor>
</comment>
<dbReference type="InterPro" id="IPR015421">
    <property type="entry name" value="PyrdxlP-dep_Trfase_major"/>
</dbReference>
<dbReference type="HAMAP" id="MF_01513">
    <property type="entry name" value="Phe_aminotrans_2"/>
    <property type="match status" value="1"/>
</dbReference>
<dbReference type="RefSeq" id="WP_343996581.1">
    <property type="nucleotide sequence ID" value="NZ_BAAALG010000016.1"/>
</dbReference>
<dbReference type="InterPro" id="IPR005861">
    <property type="entry name" value="HisP_aminotrans"/>
</dbReference>
<comment type="subunit">
    <text evidence="2 6">Homodimer.</text>
</comment>
<keyword evidence="3 6" id="KW-0032">Aminotransferase</keyword>
<organism evidence="8 9">
    <name type="scientific">Nocardioides dubius</name>
    <dbReference type="NCBI Taxonomy" id="317019"/>
    <lineage>
        <taxon>Bacteria</taxon>
        <taxon>Bacillati</taxon>
        <taxon>Actinomycetota</taxon>
        <taxon>Actinomycetes</taxon>
        <taxon>Propionibacteriales</taxon>
        <taxon>Nocardioidaceae</taxon>
        <taxon>Nocardioides</taxon>
    </lineage>
</organism>
<gene>
    <name evidence="8" type="primary">hisC</name>
    <name evidence="6" type="synonym">pat</name>
    <name evidence="8" type="ORF">GCM10009668_38940</name>
</gene>